<dbReference type="SUPFAM" id="SSF47954">
    <property type="entry name" value="Cyclin-like"/>
    <property type="match status" value="1"/>
</dbReference>
<dbReference type="AlphaFoldDB" id="A0A8X6Y6R5"/>
<dbReference type="EMBL" id="BMAV01015755">
    <property type="protein sequence ID" value="GFY65919.1"/>
    <property type="molecule type" value="Genomic_DNA"/>
</dbReference>
<evidence type="ECO:0000313" key="2">
    <source>
        <dbReference type="Proteomes" id="UP000886998"/>
    </source>
</evidence>
<dbReference type="Gene3D" id="1.10.472.10">
    <property type="entry name" value="Cyclin-like"/>
    <property type="match status" value="1"/>
</dbReference>
<evidence type="ECO:0000313" key="1">
    <source>
        <dbReference type="EMBL" id="GFY65919.1"/>
    </source>
</evidence>
<sequence>MLDLRVLSTSWHVHVDCLLHNREKVRNETIRVEETVDIELVERVELAETENSDEYMESSNITVKEKGPLTIFRKKLKKSQDSNSNVEPSVAFSEDKKNNAELIIEDDSPIMGRNLYQLKKLQFQLVLMKILERTICYSKIQEKEVILNTVGVDKNKSYGEEFLNSLYFSLLLPSCTFSFYKVRSFEEAHRGEICLAALFLAAKVHDNSRKVEEASKSQTSLPVVQISMLIPRNLLIAEEIRILQTRLKK</sequence>
<reference evidence="1" key="1">
    <citation type="submission" date="2020-08" db="EMBL/GenBank/DDBJ databases">
        <title>Multicomponent nature underlies the extraordinary mechanical properties of spider dragline silk.</title>
        <authorList>
            <person name="Kono N."/>
            <person name="Nakamura H."/>
            <person name="Mori M."/>
            <person name="Yoshida Y."/>
            <person name="Ohtoshi R."/>
            <person name="Malay A.D."/>
            <person name="Moran D.A.P."/>
            <person name="Tomita M."/>
            <person name="Numata K."/>
            <person name="Arakawa K."/>
        </authorList>
    </citation>
    <scope>NUCLEOTIDE SEQUENCE</scope>
</reference>
<dbReference type="InterPro" id="IPR036915">
    <property type="entry name" value="Cyclin-like_sf"/>
</dbReference>
<name>A0A8X6Y6R5_9ARAC</name>
<comment type="caution">
    <text evidence="1">The sequence shown here is derived from an EMBL/GenBank/DDBJ whole genome shotgun (WGS) entry which is preliminary data.</text>
</comment>
<organism evidence="1 2">
    <name type="scientific">Trichonephila inaurata madagascariensis</name>
    <dbReference type="NCBI Taxonomy" id="2747483"/>
    <lineage>
        <taxon>Eukaryota</taxon>
        <taxon>Metazoa</taxon>
        <taxon>Ecdysozoa</taxon>
        <taxon>Arthropoda</taxon>
        <taxon>Chelicerata</taxon>
        <taxon>Arachnida</taxon>
        <taxon>Araneae</taxon>
        <taxon>Araneomorphae</taxon>
        <taxon>Entelegynae</taxon>
        <taxon>Araneoidea</taxon>
        <taxon>Nephilidae</taxon>
        <taxon>Trichonephila</taxon>
        <taxon>Trichonephila inaurata</taxon>
    </lineage>
</organism>
<proteinExistence type="predicted"/>
<keyword evidence="2" id="KW-1185">Reference proteome</keyword>
<protein>
    <submittedName>
        <fullName evidence="1">Uncharacterized protein</fullName>
    </submittedName>
</protein>
<dbReference type="Proteomes" id="UP000886998">
    <property type="component" value="Unassembled WGS sequence"/>
</dbReference>
<accession>A0A8X6Y6R5</accession>
<gene>
    <name evidence="1" type="ORF">TNIN_16034</name>
</gene>